<evidence type="ECO:0000256" key="2">
    <source>
        <dbReference type="ARBA" id="ARBA00022525"/>
    </source>
</evidence>
<evidence type="ECO:0000256" key="11">
    <source>
        <dbReference type="SAM" id="MobiDB-lite"/>
    </source>
</evidence>
<feature type="active site" description="Charge relay system" evidence="8 9">
    <location>
        <position position="152"/>
    </location>
</feature>
<dbReference type="SUPFAM" id="SSF52743">
    <property type="entry name" value="Subtilisin-like"/>
    <property type="match status" value="1"/>
</dbReference>
<dbReference type="InterPro" id="IPR023828">
    <property type="entry name" value="Peptidase_S8_Ser-AS"/>
</dbReference>
<feature type="compositionally biased region" description="Acidic residues" evidence="11">
    <location>
        <begin position="1353"/>
        <end position="1365"/>
    </location>
</feature>
<dbReference type="SUPFAM" id="SSF52025">
    <property type="entry name" value="PA domain"/>
    <property type="match status" value="1"/>
</dbReference>
<feature type="chain" id="PRO_5018101453" evidence="13">
    <location>
        <begin position="32"/>
        <end position="1484"/>
    </location>
</feature>
<keyword evidence="7 9" id="KW-0720">Serine protease</keyword>
<dbReference type="PROSITE" id="PS00136">
    <property type="entry name" value="SUBTILASE_ASP"/>
    <property type="match status" value="1"/>
</dbReference>
<dbReference type="PRINTS" id="PR00723">
    <property type="entry name" value="SUBTILISIN"/>
</dbReference>
<feature type="compositionally biased region" description="Basic and acidic residues" evidence="11">
    <location>
        <begin position="87"/>
        <end position="104"/>
    </location>
</feature>
<feature type="active site" description="Charge relay system" evidence="8 9">
    <location>
        <position position="218"/>
    </location>
</feature>
<dbReference type="Gene3D" id="3.50.30.30">
    <property type="match status" value="1"/>
</dbReference>
<feature type="domain" description="C5a peptidase/Subtilisin-like protease SBT2-like Fn3-like" evidence="16">
    <location>
        <begin position="633"/>
        <end position="743"/>
    </location>
</feature>
<evidence type="ECO:0000259" key="14">
    <source>
        <dbReference type="Pfam" id="PF00082"/>
    </source>
</evidence>
<dbReference type="GO" id="GO:0016020">
    <property type="term" value="C:membrane"/>
    <property type="evidence" value="ECO:0007669"/>
    <property type="project" value="InterPro"/>
</dbReference>
<evidence type="ECO:0000259" key="15">
    <source>
        <dbReference type="Pfam" id="PF02225"/>
    </source>
</evidence>
<organism evidence="17 18">
    <name type="scientific">Streptococcus hillyeri</name>
    <dbReference type="NCBI Taxonomy" id="2282420"/>
    <lineage>
        <taxon>Bacteria</taxon>
        <taxon>Bacillati</taxon>
        <taxon>Bacillota</taxon>
        <taxon>Bacilli</taxon>
        <taxon>Lactobacillales</taxon>
        <taxon>Streptococcaceae</taxon>
        <taxon>Streptococcus</taxon>
    </lineage>
</organism>
<dbReference type="Pfam" id="PF00082">
    <property type="entry name" value="Peptidase_S8"/>
    <property type="match status" value="1"/>
</dbReference>
<evidence type="ECO:0000256" key="10">
    <source>
        <dbReference type="RuleBase" id="RU003355"/>
    </source>
</evidence>
<dbReference type="PANTHER" id="PTHR43399">
    <property type="entry name" value="SUBTILISIN-RELATED"/>
    <property type="match status" value="1"/>
</dbReference>
<keyword evidence="18" id="KW-1185">Reference proteome</keyword>
<evidence type="ECO:0000259" key="16">
    <source>
        <dbReference type="Pfam" id="PF06280"/>
    </source>
</evidence>
<protein>
    <submittedName>
        <fullName evidence="17">Serine protease</fullName>
    </submittedName>
</protein>
<sequence>MEKRKRKREGLLLLSSAVLLAWTLSSQSVYASEFVQPQVEHTSVGVAEVTTVEIGQPILEETSRASEDSPAISGETLSTEASISVATEEKVAASEPVAEDKTDMDTTETVTDTVVSLSVEQPLSKESNAIVNTQPLWDSNIKGQGMVVAVIDTGLDVDHDVLHISDMTKAKYQKPEDIERAKQEAGIGYGKWYSDKVVFGYNYADSNDILKQKDVESHGMHVAGIAVGNPTKSHSSGDYIYGVAPEAQLMFMRVFSDKTGGGTSPFLYARAIEDAIKLGADTINLSLGSANGILNDTAKTIEAAIKKANEAGITVVIAGGNDTAFGEGHANPDADKPDYGLVGDPSAARDSLSVASYNNTHVTNEVLTINGAETTEVVFSRPNLETPAFDATKHYNYVFVGKGTENDFATSGDVTGKIVVIERGDITFGAKVENAQRHQAAGVIIFNNTDGDAHSVRMTLTEEATKIPSLFIDRKSGQLLVSNAADGKYTITVDGKYRLESNPKANRMSDFSSWGLTADGELKPDITAPGGDIFSSINDNKYGTMGGTSMAAPHVAGLSVLVKQVLAERFPNIKGKELSTLIKHLLMSTAVPHINDETKAHTSPRQQGAGIANVSKAAHSDFYLTGDEGLSSISLGNVGETFTFNVTIHNLSDQEKVVKYVTDVNTDQVENGKVTLKPRKLAEFAGETITVSAKGSVTVPISVNTAQFTKELTELMTNGYYLEGFVRFLNTEDDGELVSLPYVGFKGKFQDLAIIEKPVYDYKPGENPFYTDLTKVTSYTQEEDSHYTAVLIGEKEFNHLTNSYTDTLGLTAGAFKDENGNYVIRRDADGNPIIAISPNGDGNRDALAFRGTFLRNYKELRIAIYKAEDTAFETPLWISDKASGDKNYYSSNPSNPKSTLIDTSEWAGRDSEGKLLPDGKYKYVVEHYSVVPGAQKQRLVFDVVLDTSTPVVVTGVYDEATRRFKPRATKEEGVGVYREQMYYVLDKFYIGDEAFDDSFFITDPTRKEYIKKNADGTYTIPEKDLYDRPISDENIWFMVEDFAGNTMRTNLAEFKMIGNTSGVVNVRLMDNKLNMSLDMLGYRYSIKDEAGNVVTDSTSVGRNLHILPFGTYTVELILFDEEYAKLLDNETVKTIVVDENHTELAVDFATKLVLYSTLTVDFDTELPAGVQVYAIDSNGNRTVLTKGRYITDVFEKRLVYNEKYTIVVETPKGYFVAGEDMTADMVENHVVKVLSLWAKGDIEQDGKALELETKPEIDLTADPDQDGFTTEEELKGQSDPFDGTSVPEVSETGAGVTADAKPEIDLTADPDQDGFTTEEELKGQSDPFDGTSVPEVSETGAGVTADAKPEIDLASDTDQDGFTTEEELKGQSDPFDTTSVPFIWETGTGVTASEKPIISFETEKKGHLEYQPLSVSNTKDEAPADVETVSHTPMSEKSLNQFSKSLTKEALPKTGQTDSFLTILCGTMVIISAMVVIKLKSKND</sequence>
<feature type="signal peptide" evidence="13">
    <location>
        <begin position="1"/>
        <end position="31"/>
    </location>
</feature>
<dbReference type="CDD" id="cd02133">
    <property type="entry name" value="PA_C5a_like"/>
    <property type="match status" value="1"/>
</dbReference>
<proteinExistence type="inferred from homology"/>
<evidence type="ECO:0000313" key="17">
    <source>
        <dbReference type="EMBL" id="RLY05218.1"/>
    </source>
</evidence>
<dbReference type="InterPro" id="IPR000209">
    <property type="entry name" value="Peptidase_S8/S53_dom"/>
</dbReference>
<evidence type="ECO:0000256" key="6">
    <source>
        <dbReference type="ARBA" id="ARBA00022801"/>
    </source>
</evidence>
<dbReference type="Gene3D" id="3.40.50.200">
    <property type="entry name" value="Peptidase S8/S53 domain"/>
    <property type="match status" value="1"/>
</dbReference>
<dbReference type="Pfam" id="PF02225">
    <property type="entry name" value="PA"/>
    <property type="match status" value="1"/>
</dbReference>
<dbReference type="CDD" id="cd07475">
    <property type="entry name" value="Peptidases_S8_C5a_Peptidase"/>
    <property type="match status" value="1"/>
</dbReference>
<dbReference type="InterPro" id="IPR046450">
    <property type="entry name" value="PA_dom_sf"/>
</dbReference>
<dbReference type="PROSITE" id="PS51892">
    <property type="entry name" value="SUBTILASE"/>
    <property type="match status" value="1"/>
</dbReference>
<evidence type="ECO:0000256" key="5">
    <source>
        <dbReference type="ARBA" id="ARBA00022737"/>
    </source>
</evidence>
<evidence type="ECO:0000256" key="12">
    <source>
        <dbReference type="SAM" id="Phobius"/>
    </source>
</evidence>
<feature type="compositionally biased region" description="Polar residues" evidence="11">
    <location>
        <begin position="75"/>
        <end position="85"/>
    </location>
</feature>
<dbReference type="InterPro" id="IPR036852">
    <property type="entry name" value="Peptidase_S8/S53_dom_sf"/>
</dbReference>
<dbReference type="InterPro" id="IPR003137">
    <property type="entry name" value="PA_domain"/>
</dbReference>
<evidence type="ECO:0000256" key="7">
    <source>
        <dbReference type="ARBA" id="ARBA00022825"/>
    </source>
</evidence>
<evidence type="ECO:0000256" key="4">
    <source>
        <dbReference type="ARBA" id="ARBA00022729"/>
    </source>
</evidence>
<dbReference type="PANTHER" id="PTHR43399:SF4">
    <property type="entry name" value="CELL WALL-ASSOCIATED PROTEASE"/>
    <property type="match status" value="1"/>
</dbReference>
<dbReference type="Gene3D" id="2.60.40.10">
    <property type="entry name" value="Immunoglobulins"/>
    <property type="match status" value="1"/>
</dbReference>
<dbReference type="InterPro" id="IPR015500">
    <property type="entry name" value="Peptidase_S8_subtilisin-rel"/>
</dbReference>
<dbReference type="InterPro" id="IPR023827">
    <property type="entry name" value="Peptidase_S8_Asp-AS"/>
</dbReference>
<feature type="region of interest" description="Disordered" evidence="11">
    <location>
        <begin position="1255"/>
        <end position="1380"/>
    </location>
</feature>
<feature type="domain" description="Peptidase S8/S53" evidence="14">
    <location>
        <begin position="143"/>
        <end position="610"/>
    </location>
</feature>
<dbReference type="InterPro" id="IPR010435">
    <property type="entry name" value="C5a/SBT2-like_Fn3"/>
</dbReference>
<dbReference type="Proteomes" id="UP000279194">
    <property type="component" value="Unassembled WGS sequence"/>
</dbReference>
<dbReference type="OrthoDB" id="9798386at2"/>
<feature type="domain" description="PA" evidence="15">
    <location>
        <begin position="404"/>
        <end position="480"/>
    </location>
</feature>
<dbReference type="RefSeq" id="WP_121834347.1">
    <property type="nucleotide sequence ID" value="NZ_RCVM01000001.1"/>
</dbReference>
<dbReference type="EMBL" id="RCVM01000001">
    <property type="protein sequence ID" value="RLY05218.1"/>
    <property type="molecule type" value="Genomic_DNA"/>
</dbReference>
<feature type="region of interest" description="Disordered" evidence="11">
    <location>
        <begin position="61"/>
        <end position="108"/>
    </location>
</feature>
<keyword evidence="2" id="KW-0964">Secreted</keyword>
<dbReference type="InterPro" id="IPR022398">
    <property type="entry name" value="Peptidase_S8_His-AS"/>
</dbReference>
<dbReference type="InterPro" id="IPR034216">
    <property type="entry name" value="C5a_Peptidase"/>
</dbReference>
<dbReference type="Pfam" id="PF06280">
    <property type="entry name" value="fn3_5"/>
    <property type="match status" value="1"/>
</dbReference>
<feature type="compositionally biased region" description="Acidic residues" evidence="11">
    <location>
        <begin position="1306"/>
        <end position="1318"/>
    </location>
</feature>
<dbReference type="Gene3D" id="2.60.40.1710">
    <property type="entry name" value="Subtilisin-like superfamily"/>
    <property type="match status" value="1"/>
</dbReference>
<keyword evidence="4 13" id="KW-0732">Signal</keyword>
<comment type="similarity">
    <text evidence="1 9 10">Belongs to the peptidase S8 family.</text>
</comment>
<dbReference type="PROSITE" id="PS00138">
    <property type="entry name" value="SUBTILASE_SER"/>
    <property type="match status" value="1"/>
</dbReference>
<evidence type="ECO:0000313" key="18">
    <source>
        <dbReference type="Proteomes" id="UP000279194"/>
    </source>
</evidence>
<evidence type="ECO:0000256" key="13">
    <source>
        <dbReference type="SAM" id="SignalP"/>
    </source>
</evidence>
<feature type="active site" description="Charge relay system" evidence="8 9">
    <location>
        <position position="549"/>
    </location>
</feature>
<dbReference type="InterPro" id="IPR013783">
    <property type="entry name" value="Ig-like_fold"/>
</dbReference>
<evidence type="ECO:0000256" key="3">
    <source>
        <dbReference type="ARBA" id="ARBA00022670"/>
    </source>
</evidence>
<dbReference type="PROSITE" id="PS00137">
    <property type="entry name" value="SUBTILASE_HIS"/>
    <property type="match status" value="1"/>
</dbReference>
<keyword evidence="12" id="KW-0812">Transmembrane</keyword>
<evidence type="ECO:0000256" key="8">
    <source>
        <dbReference type="PIRSR" id="PIRSR615500-1"/>
    </source>
</evidence>
<evidence type="ECO:0000256" key="9">
    <source>
        <dbReference type="PROSITE-ProRule" id="PRU01240"/>
    </source>
</evidence>
<dbReference type="GO" id="GO:0006508">
    <property type="term" value="P:proteolysis"/>
    <property type="evidence" value="ECO:0007669"/>
    <property type="project" value="UniProtKB-KW"/>
</dbReference>
<keyword evidence="12" id="KW-0472">Membrane</keyword>
<feature type="transmembrane region" description="Helical" evidence="12">
    <location>
        <begin position="1460"/>
        <end position="1479"/>
    </location>
</feature>
<reference evidence="17 18" key="1">
    <citation type="submission" date="2018-10" db="EMBL/GenBank/DDBJ databases">
        <title>Streptococcus hillyeri sp. nov., isolated from equine tracheal sample.</title>
        <authorList>
            <person name="Macfadyen A.C."/>
            <person name="Waller A."/>
            <person name="Paterson G.K."/>
        </authorList>
    </citation>
    <scope>NUCLEOTIDE SEQUENCE [LARGE SCALE GENOMIC DNA]</scope>
    <source>
        <strain evidence="17 18">28462</strain>
    </source>
</reference>
<accession>A0A3L9DY57</accession>
<gene>
    <name evidence="17" type="ORF">EAF07_00520</name>
</gene>
<dbReference type="InterPro" id="IPR051048">
    <property type="entry name" value="Peptidase_S8/S53_subtilisin"/>
</dbReference>
<evidence type="ECO:0000256" key="1">
    <source>
        <dbReference type="ARBA" id="ARBA00011073"/>
    </source>
</evidence>
<keyword evidence="5" id="KW-0677">Repeat</keyword>
<dbReference type="GO" id="GO:0004252">
    <property type="term" value="F:serine-type endopeptidase activity"/>
    <property type="evidence" value="ECO:0007669"/>
    <property type="project" value="UniProtKB-UniRule"/>
</dbReference>
<feature type="compositionally biased region" description="Acidic residues" evidence="11">
    <location>
        <begin position="1259"/>
        <end position="1271"/>
    </location>
</feature>
<keyword evidence="3 9" id="KW-0645">Protease</keyword>
<keyword evidence="6 9" id="KW-0378">Hydrolase</keyword>
<name>A0A3L9DY57_9STRE</name>
<comment type="caution">
    <text evidence="17">The sequence shown here is derived from an EMBL/GenBank/DDBJ whole genome shotgun (WGS) entry which is preliminary data.</text>
</comment>
<keyword evidence="12" id="KW-1133">Transmembrane helix</keyword>